<dbReference type="Proteomes" id="UP000037822">
    <property type="component" value="Unassembled WGS sequence"/>
</dbReference>
<feature type="transmembrane region" description="Helical" evidence="1">
    <location>
        <begin position="92"/>
        <end position="108"/>
    </location>
</feature>
<dbReference type="AlphaFoldDB" id="A0A0N1F5U2"/>
<evidence type="ECO:0000313" key="2">
    <source>
        <dbReference type="EMBL" id="KPH80370.1"/>
    </source>
</evidence>
<comment type="caution">
    <text evidence="2">The sequence shown here is derived from an EMBL/GenBank/DDBJ whole genome shotgun (WGS) entry which is preliminary data.</text>
</comment>
<protein>
    <recommendedName>
        <fullName evidence="4">Short-chain dehydrogenase</fullName>
    </recommendedName>
</protein>
<keyword evidence="1" id="KW-0472">Membrane</keyword>
<reference evidence="2 3" key="1">
    <citation type="submission" date="2015-07" db="EMBL/GenBank/DDBJ databases">
        <title>Whole genome sequencing of Bosea vaviloviae isolated from cave pool.</title>
        <authorList>
            <person name="Tan N.E.H."/>
            <person name="Lee Y.P."/>
            <person name="Gan H.M."/>
            <person name="Barton H."/>
            <person name="Savka M.A."/>
        </authorList>
    </citation>
    <scope>NUCLEOTIDE SEQUENCE [LARGE SCALE GENOMIC DNA]</scope>
    <source>
        <strain evidence="2 3">SD260</strain>
    </source>
</reference>
<gene>
    <name evidence="2" type="ORF">AE618_13675</name>
</gene>
<feature type="transmembrane region" description="Helical" evidence="1">
    <location>
        <begin position="63"/>
        <end position="80"/>
    </location>
</feature>
<dbReference type="Pfam" id="PF05940">
    <property type="entry name" value="NnrS"/>
    <property type="match status" value="1"/>
</dbReference>
<feature type="transmembrane region" description="Helical" evidence="1">
    <location>
        <begin position="114"/>
        <end position="135"/>
    </location>
</feature>
<keyword evidence="3" id="KW-1185">Reference proteome</keyword>
<evidence type="ECO:0008006" key="4">
    <source>
        <dbReference type="Google" id="ProtNLM"/>
    </source>
</evidence>
<keyword evidence="1" id="KW-1133">Transmembrane helix</keyword>
<dbReference type="InterPro" id="IPR010266">
    <property type="entry name" value="NnrS"/>
</dbReference>
<name>A0A0N1F5U2_9HYPH</name>
<feature type="transmembrane region" description="Helical" evidence="1">
    <location>
        <begin position="147"/>
        <end position="167"/>
    </location>
</feature>
<dbReference type="EMBL" id="LGSZ01000042">
    <property type="protein sequence ID" value="KPH80370.1"/>
    <property type="molecule type" value="Genomic_DNA"/>
</dbReference>
<feature type="transmembrane region" description="Helical" evidence="1">
    <location>
        <begin position="368"/>
        <end position="389"/>
    </location>
</feature>
<dbReference type="PATRIC" id="fig|1526658.3.peg.2662"/>
<accession>A0A0N1F5U2</accession>
<evidence type="ECO:0000313" key="3">
    <source>
        <dbReference type="Proteomes" id="UP000037822"/>
    </source>
</evidence>
<dbReference type="OrthoDB" id="9770040at2"/>
<feature type="transmembrane region" description="Helical" evidence="1">
    <location>
        <begin position="23"/>
        <end position="43"/>
    </location>
</feature>
<feature type="transmembrane region" description="Helical" evidence="1">
    <location>
        <begin position="272"/>
        <end position="294"/>
    </location>
</feature>
<organism evidence="2 3">
    <name type="scientific">Bosea vaviloviae</name>
    <dbReference type="NCBI Taxonomy" id="1526658"/>
    <lineage>
        <taxon>Bacteria</taxon>
        <taxon>Pseudomonadati</taxon>
        <taxon>Pseudomonadota</taxon>
        <taxon>Alphaproteobacteria</taxon>
        <taxon>Hyphomicrobiales</taxon>
        <taxon>Boseaceae</taxon>
        <taxon>Bosea</taxon>
    </lineage>
</organism>
<sequence length="403" mass="42656">MTGDHPERAAPPTHPLLAEGLKLFFPVAAAHAVLLPLAWVTLFSFGLPFADRVPPGQWHAHEMIFGTYGAALAGFLSSAVPEWTDTKARSGGALLWLLFFWLPGRLIGMVGADALILLAALTDLAFLALLFWYMLRALIERRSTRHGSFAVWIALFALIESAIRATWFTGHIELSGRLLHAGLAVFLVFLSLAIARINVVVVNHAIDPSGETTPYRPHPGRQNLSAGLVGLQLTAALLWPDSAVPAWLALAAAAAFFDRLAEWFIGRAVFRFEVLALAGANASAGLGFLAIGLAGLGAPVAAGTGLHLLSVGSLGLAVMAVFVIAGLRHSGRDLVLPPIAKVALVLMACAGLARVLPELGIGTAWIGLHYTLAATLWSASFAIWLVGFWPILTNSLKGKDGCG</sequence>
<feature type="transmembrane region" description="Helical" evidence="1">
    <location>
        <begin position="339"/>
        <end position="356"/>
    </location>
</feature>
<feature type="transmembrane region" description="Helical" evidence="1">
    <location>
        <begin position="179"/>
        <end position="202"/>
    </location>
</feature>
<proteinExistence type="predicted"/>
<evidence type="ECO:0000256" key="1">
    <source>
        <dbReference type="SAM" id="Phobius"/>
    </source>
</evidence>
<keyword evidence="1" id="KW-0812">Transmembrane</keyword>
<dbReference type="RefSeq" id="WP_054209624.1">
    <property type="nucleotide sequence ID" value="NZ_LGSZ01000042.1"/>
</dbReference>
<feature type="transmembrane region" description="Helical" evidence="1">
    <location>
        <begin position="306"/>
        <end position="327"/>
    </location>
</feature>